<proteinExistence type="predicted"/>
<organism evidence="2 3">
    <name type="scientific">Fundulus heteroclitus</name>
    <name type="common">Killifish</name>
    <name type="synonym">Mummichog</name>
    <dbReference type="NCBI Taxonomy" id="8078"/>
    <lineage>
        <taxon>Eukaryota</taxon>
        <taxon>Metazoa</taxon>
        <taxon>Chordata</taxon>
        <taxon>Craniata</taxon>
        <taxon>Vertebrata</taxon>
        <taxon>Euteleostomi</taxon>
        <taxon>Actinopterygii</taxon>
        <taxon>Neopterygii</taxon>
        <taxon>Teleostei</taxon>
        <taxon>Neoteleostei</taxon>
        <taxon>Acanthomorphata</taxon>
        <taxon>Ovalentaria</taxon>
        <taxon>Atherinomorphae</taxon>
        <taxon>Cyprinodontiformes</taxon>
        <taxon>Fundulidae</taxon>
        <taxon>Fundulus</taxon>
    </lineage>
</organism>
<dbReference type="Proteomes" id="UP000265000">
    <property type="component" value="Unplaced"/>
</dbReference>
<evidence type="ECO:0000256" key="1">
    <source>
        <dbReference type="SAM" id="MobiDB-lite"/>
    </source>
</evidence>
<dbReference type="Ensembl" id="ENSFHET00000001052.1">
    <property type="protein sequence ID" value="ENSFHEP00000009101.1"/>
    <property type="gene ID" value="ENSFHEG00000010339.1"/>
</dbReference>
<feature type="compositionally biased region" description="Polar residues" evidence="1">
    <location>
        <begin position="131"/>
        <end position="140"/>
    </location>
</feature>
<reference evidence="2" key="1">
    <citation type="submission" date="2025-08" db="UniProtKB">
        <authorList>
            <consortium name="Ensembl"/>
        </authorList>
    </citation>
    <scope>IDENTIFICATION</scope>
</reference>
<evidence type="ECO:0000313" key="3">
    <source>
        <dbReference type="Proteomes" id="UP000265000"/>
    </source>
</evidence>
<dbReference type="GeneTree" id="ENSGT01030000236542"/>
<accession>A0A3Q2P995</accession>
<dbReference type="STRING" id="8078.ENSFHEP00000009101"/>
<feature type="region of interest" description="Disordered" evidence="1">
    <location>
        <begin position="104"/>
        <end position="148"/>
    </location>
</feature>
<sequence length="148" mass="17046">MENGNERKKLKKITQCTICWDDKAQRLEQKGVKKQKSGEYQEWVKTFAHQGEGQICIKGRHYTIVIQFYSSFIIVLDCLHSGPYEGSYPAPSFCNPIPWKPIHVPPPETSPKKTSGRKPQKKKKPQQSPSTAFNQRNTPSAAHFLYRR</sequence>
<name>A0A3Q2P995_FUNHE</name>
<reference evidence="2" key="2">
    <citation type="submission" date="2025-09" db="UniProtKB">
        <authorList>
            <consortium name="Ensembl"/>
        </authorList>
    </citation>
    <scope>IDENTIFICATION</scope>
</reference>
<feature type="compositionally biased region" description="Basic residues" evidence="1">
    <location>
        <begin position="114"/>
        <end position="125"/>
    </location>
</feature>
<keyword evidence="3" id="KW-1185">Reference proteome</keyword>
<dbReference type="AlphaFoldDB" id="A0A3Q2P995"/>
<evidence type="ECO:0000313" key="2">
    <source>
        <dbReference type="Ensembl" id="ENSFHEP00000009101.1"/>
    </source>
</evidence>
<protein>
    <submittedName>
        <fullName evidence="2">Uncharacterized protein</fullName>
    </submittedName>
</protein>